<dbReference type="InterPro" id="IPR013087">
    <property type="entry name" value="Znf_C2H2_type"/>
</dbReference>
<evidence type="ECO:0000256" key="1">
    <source>
        <dbReference type="ARBA" id="ARBA00004123"/>
    </source>
</evidence>
<dbReference type="Proteomes" id="UP000299084">
    <property type="component" value="Unassembled WGS sequence"/>
</dbReference>
<dbReference type="GO" id="GO:0000122">
    <property type="term" value="P:negative regulation of transcription by RNA polymerase II"/>
    <property type="evidence" value="ECO:0007669"/>
    <property type="project" value="TreeGrafter"/>
</dbReference>
<evidence type="ECO:0000256" key="11">
    <source>
        <dbReference type="ARBA" id="ARBA00023242"/>
    </source>
</evidence>
<dbReference type="FunFam" id="3.30.160.60:FF:000828">
    <property type="entry name" value="Zinc finger protein, FOG family member 1"/>
    <property type="match status" value="1"/>
</dbReference>
<evidence type="ECO:0000256" key="3">
    <source>
        <dbReference type="ARBA" id="ARBA00022723"/>
    </source>
</evidence>
<keyword evidence="9" id="KW-0010">Activator</keyword>
<keyword evidence="11" id="KW-0539">Nucleus</keyword>
<dbReference type="Gene3D" id="3.30.160.60">
    <property type="entry name" value="Classic Zinc Finger"/>
    <property type="match status" value="1"/>
</dbReference>
<organism evidence="15 16">
    <name type="scientific">Camelus dromedarius</name>
    <name type="common">Dromedary</name>
    <name type="synonym">Arabian camel</name>
    <dbReference type="NCBI Taxonomy" id="9838"/>
    <lineage>
        <taxon>Eukaryota</taxon>
        <taxon>Metazoa</taxon>
        <taxon>Chordata</taxon>
        <taxon>Craniata</taxon>
        <taxon>Vertebrata</taxon>
        <taxon>Euteleostomi</taxon>
        <taxon>Mammalia</taxon>
        <taxon>Eutheria</taxon>
        <taxon>Laurasiatheria</taxon>
        <taxon>Artiodactyla</taxon>
        <taxon>Tylopoda</taxon>
        <taxon>Camelidae</taxon>
        <taxon>Camelus</taxon>
    </lineage>
</organism>
<keyword evidence="8" id="KW-0238">DNA-binding</keyword>
<reference evidence="15 16" key="1">
    <citation type="journal article" date="2019" name="Mol. Ecol. Resour.">
        <title>Improving Illumina assemblies with Hi-C and long reads: an example with the North African dromedary.</title>
        <authorList>
            <person name="Elbers J.P."/>
            <person name="Rogers M.F."/>
            <person name="Perelman P.L."/>
            <person name="Proskuryakova A.A."/>
            <person name="Serdyukova N.A."/>
            <person name="Johnson W.E."/>
            <person name="Horin P."/>
            <person name="Corander J."/>
            <person name="Murphy D."/>
            <person name="Burger P.A."/>
        </authorList>
    </citation>
    <scope>NUCLEOTIDE SEQUENCE [LARGE SCALE GENOMIC DNA]</scope>
    <source>
        <strain evidence="15">Drom800</strain>
        <tissue evidence="15">Blood</tissue>
    </source>
</reference>
<keyword evidence="16" id="KW-1185">Reference proteome</keyword>
<dbReference type="PANTHER" id="PTHR12958">
    <property type="entry name" value="FRIEND OF GATA2-RELATED"/>
    <property type="match status" value="1"/>
</dbReference>
<dbReference type="PROSITE" id="PS50157">
    <property type="entry name" value="ZINC_FINGER_C2H2_2"/>
    <property type="match status" value="1"/>
</dbReference>
<feature type="domain" description="C2H2-type" evidence="13">
    <location>
        <begin position="85"/>
        <end position="113"/>
    </location>
</feature>
<sequence>MTLTEGMYPARLLDSIQLLPQQAAMASILPTAIVNKDIFPCKSCGIWYRSERNLQAHLMYYCSGRQREAAPVSEENEDSAPQISSLCPFPQCTKSFSNARALEMHLNSHSGTK</sequence>
<evidence type="ECO:0000313" key="15">
    <source>
        <dbReference type="EMBL" id="KAB1258214.1"/>
    </source>
</evidence>
<evidence type="ECO:0000256" key="2">
    <source>
        <dbReference type="ARBA" id="ARBA00022491"/>
    </source>
</evidence>
<keyword evidence="5 12" id="KW-0863">Zinc-finger</keyword>
<evidence type="ECO:0000256" key="8">
    <source>
        <dbReference type="ARBA" id="ARBA00023125"/>
    </source>
</evidence>
<keyword evidence="2" id="KW-0678">Repressor</keyword>
<proteinExistence type="predicted"/>
<dbReference type="GO" id="GO:0008270">
    <property type="term" value="F:zinc ion binding"/>
    <property type="evidence" value="ECO:0007669"/>
    <property type="project" value="UniProtKB-KW"/>
</dbReference>
<dbReference type="InterPro" id="IPR039746">
    <property type="entry name" value="FOG"/>
</dbReference>
<comment type="subcellular location">
    <subcellularLocation>
        <location evidence="1">Nucleus</location>
    </subcellularLocation>
</comment>
<dbReference type="GO" id="GO:0061629">
    <property type="term" value="F:RNA polymerase II-specific DNA-binding transcription factor binding"/>
    <property type="evidence" value="ECO:0007669"/>
    <property type="project" value="InterPro"/>
</dbReference>
<evidence type="ECO:0000256" key="5">
    <source>
        <dbReference type="ARBA" id="ARBA00022771"/>
    </source>
</evidence>
<dbReference type="GO" id="GO:0003714">
    <property type="term" value="F:transcription corepressor activity"/>
    <property type="evidence" value="ECO:0007669"/>
    <property type="project" value="UniProtKB-ARBA"/>
</dbReference>
<dbReference type="Pfam" id="PF00096">
    <property type="entry name" value="zf-C2H2"/>
    <property type="match status" value="1"/>
</dbReference>
<evidence type="ECO:0000256" key="6">
    <source>
        <dbReference type="ARBA" id="ARBA00022833"/>
    </source>
</evidence>
<evidence type="ECO:0000256" key="7">
    <source>
        <dbReference type="ARBA" id="ARBA00023015"/>
    </source>
</evidence>
<dbReference type="GO" id="GO:0030154">
    <property type="term" value="P:cell differentiation"/>
    <property type="evidence" value="ECO:0007669"/>
    <property type="project" value="UniProtKB-ARBA"/>
</dbReference>
<protein>
    <submittedName>
        <fullName evidence="15">Zinc finger protein ZFPM2</fullName>
    </submittedName>
</protein>
<dbReference type="EMBL" id="JWIN03000025">
    <property type="protein sequence ID" value="KAB1258214.1"/>
    <property type="molecule type" value="Genomic_DNA"/>
</dbReference>
<keyword evidence="7" id="KW-0805">Transcription regulation</keyword>
<dbReference type="PANTHER" id="PTHR12958:SF5">
    <property type="entry name" value="ZINC FINGER PROTEIN ZFPM2"/>
    <property type="match status" value="1"/>
</dbReference>
<evidence type="ECO:0000256" key="10">
    <source>
        <dbReference type="ARBA" id="ARBA00023163"/>
    </source>
</evidence>
<dbReference type="SUPFAM" id="SSF57667">
    <property type="entry name" value="beta-beta-alpha zinc fingers"/>
    <property type="match status" value="2"/>
</dbReference>
<feature type="domain" description="CCHC FOG-type" evidence="14">
    <location>
        <begin position="33"/>
        <end position="66"/>
    </location>
</feature>
<dbReference type="PROSITE" id="PS00028">
    <property type="entry name" value="ZINC_FINGER_C2H2_1"/>
    <property type="match status" value="1"/>
</dbReference>
<evidence type="ECO:0000256" key="4">
    <source>
        <dbReference type="ARBA" id="ARBA00022737"/>
    </source>
</evidence>
<evidence type="ECO:0000259" key="14">
    <source>
        <dbReference type="PROSITE" id="PS51810"/>
    </source>
</evidence>
<dbReference type="GO" id="GO:0045944">
    <property type="term" value="P:positive regulation of transcription by RNA polymerase II"/>
    <property type="evidence" value="ECO:0007669"/>
    <property type="project" value="TreeGrafter"/>
</dbReference>
<name>A0A5N4CIM5_CAMDR</name>
<gene>
    <name evidence="15" type="ORF">Cadr_000022669</name>
</gene>
<keyword evidence="10" id="KW-0804">Transcription</keyword>
<keyword evidence="4" id="KW-0677">Repeat</keyword>
<evidence type="ECO:0000259" key="13">
    <source>
        <dbReference type="PROSITE" id="PS50157"/>
    </source>
</evidence>
<accession>A0A5N4CIM5</accession>
<keyword evidence="6" id="KW-0862">Zinc</keyword>
<dbReference type="GO" id="GO:0007507">
    <property type="term" value="P:heart development"/>
    <property type="evidence" value="ECO:0007669"/>
    <property type="project" value="TreeGrafter"/>
</dbReference>
<dbReference type="SMART" id="SM00355">
    <property type="entry name" value="ZnF_C2H2"/>
    <property type="match status" value="2"/>
</dbReference>
<dbReference type="GO" id="GO:0009653">
    <property type="term" value="P:anatomical structure morphogenesis"/>
    <property type="evidence" value="ECO:0007669"/>
    <property type="project" value="UniProtKB-ARBA"/>
</dbReference>
<dbReference type="InterPro" id="IPR036236">
    <property type="entry name" value="Znf_C2H2_sf"/>
</dbReference>
<comment type="caution">
    <text evidence="15">The sequence shown here is derived from an EMBL/GenBank/DDBJ whole genome shotgun (WGS) entry which is preliminary data.</text>
</comment>
<dbReference type="GO" id="GO:0005634">
    <property type="term" value="C:nucleus"/>
    <property type="evidence" value="ECO:0007669"/>
    <property type="project" value="UniProtKB-SubCell"/>
</dbReference>
<evidence type="ECO:0000256" key="12">
    <source>
        <dbReference type="PROSITE-ProRule" id="PRU00042"/>
    </source>
</evidence>
<evidence type="ECO:0000313" key="16">
    <source>
        <dbReference type="Proteomes" id="UP000299084"/>
    </source>
</evidence>
<dbReference type="PROSITE" id="PS51810">
    <property type="entry name" value="ZF_CCHC_FOG"/>
    <property type="match status" value="1"/>
</dbReference>
<dbReference type="GO" id="GO:0003677">
    <property type="term" value="F:DNA binding"/>
    <property type="evidence" value="ECO:0007669"/>
    <property type="project" value="UniProtKB-KW"/>
</dbReference>
<dbReference type="AlphaFoldDB" id="A0A5N4CIM5"/>
<evidence type="ECO:0000256" key="9">
    <source>
        <dbReference type="ARBA" id="ARBA00023159"/>
    </source>
</evidence>
<dbReference type="InterPro" id="IPR034731">
    <property type="entry name" value="Znf_CCHC_FOG"/>
</dbReference>
<keyword evidence="3" id="KW-0479">Metal-binding</keyword>